<name>A0ABU1AI68_9BACT</name>
<organism evidence="1 2">
    <name type="scientific">Thalassobacterium sedimentorum</name>
    <dbReference type="NCBI Taxonomy" id="3041258"/>
    <lineage>
        <taxon>Bacteria</taxon>
        <taxon>Pseudomonadati</taxon>
        <taxon>Verrucomicrobiota</taxon>
        <taxon>Opitutia</taxon>
        <taxon>Puniceicoccales</taxon>
        <taxon>Coraliomargaritaceae</taxon>
        <taxon>Thalassobacterium</taxon>
    </lineage>
</organism>
<evidence type="ECO:0000313" key="1">
    <source>
        <dbReference type="EMBL" id="MDQ8194510.1"/>
    </source>
</evidence>
<evidence type="ECO:0000313" key="2">
    <source>
        <dbReference type="Proteomes" id="UP001243717"/>
    </source>
</evidence>
<reference evidence="1 2" key="1">
    <citation type="submission" date="2023-04" db="EMBL/GenBank/DDBJ databases">
        <title>A novel bacteria isolated from coastal sediment.</title>
        <authorList>
            <person name="Liu X.-J."/>
            <person name="Du Z.-J."/>
        </authorList>
    </citation>
    <scope>NUCLEOTIDE SEQUENCE [LARGE SCALE GENOMIC DNA]</scope>
    <source>
        <strain evidence="1 2">SDUM461004</strain>
    </source>
</reference>
<dbReference type="RefSeq" id="WP_308984979.1">
    <property type="nucleotide sequence ID" value="NZ_JARXIC010000012.1"/>
</dbReference>
<sequence length="73" mass="7992">MLIATPHYDYSAMFCQRTIPSYRKLRELIQRSELGKIQRITGLSLIGIVPNITTALVAGGQLKAAKAVAPHSL</sequence>
<dbReference type="Proteomes" id="UP001243717">
    <property type="component" value="Unassembled WGS sequence"/>
</dbReference>
<comment type="caution">
    <text evidence="1">The sequence shown here is derived from an EMBL/GenBank/DDBJ whole genome shotgun (WGS) entry which is preliminary data.</text>
</comment>
<gene>
    <name evidence="1" type="ORF">QEH59_08730</name>
</gene>
<dbReference type="EMBL" id="JARXIC010000012">
    <property type="protein sequence ID" value="MDQ8194510.1"/>
    <property type="molecule type" value="Genomic_DNA"/>
</dbReference>
<protein>
    <submittedName>
        <fullName evidence="1">Uncharacterized protein</fullName>
    </submittedName>
</protein>
<accession>A0ABU1AI68</accession>
<keyword evidence="2" id="KW-1185">Reference proteome</keyword>
<proteinExistence type="predicted"/>